<dbReference type="PANTHER" id="PTHR13696">
    <property type="entry name" value="P-LOOP CONTAINING NUCLEOSIDE TRIPHOSPHATE HYDROLASE"/>
    <property type="match status" value="1"/>
</dbReference>
<reference evidence="2 3" key="1">
    <citation type="journal article" date="2013" name="Int. J. Syst. Evol. Microbiol.">
        <title>Sphingomonas kyungheensis sp. nov., a bacterium with ginsenoside-converting activity isolated from soil of a ginseng field.</title>
        <authorList>
            <person name="Son H.M."/>
            <person name="Yang J.E."/>
            <person name="Park Y."/>
            <person name="Han C.K."/>
            <person name="Kim S.G."/>
            <person name="Kook M."/>
            <person name="Yi T.H."/>
        </authorList>
    </citation>
    <scope>NUCLEOTIDE SEQUENCE [LARGE SCALE GENOMIC DNA]</scope>
    <source>
        <strain evidence="2 3">LMG 26582</strain>
    </source>
</reference>
<dbReference type="SUPFAM" id="SSF52540">
    <property type="entry name" value="P-loop containing nucleoside triphosphate hydrolases"/>
    <property type="match status" value="1"/>
</dbReference>
<keyword evidence="3" id="KW-1185">Reference proteome</keyword>
<dbReference type="Gene3D" id="3.40.50.300">
    <property type="entry name" value="P-loop containing nucleotide triphosphate hydrolases"/>
    <property type="match status" value="1"/>
</dbReference>
<sequence length="237" mass="25800">MATIAIYSSKGGVGKTTLSVNLSYCSAAISKRRTILWDLDPQAASSWVLGRTPVGDAARALFTKDAKPQAHARPTDYPLLDLIAADESLRTLDVVLHDIGKRRRLDRLIEGVGDYDHVLLDCPPGVTETSEQVIRAADLIVLPVIPSPLAQRAHLEVVRHLGGKVPVLPVHMMADRRRRLHAEALAAHPDWPVIPMASAVEAMAEHRAPVATFAPRTAAAKAFAKLWTAIECRLRTV</sequence>
<feature type="domain" description="AAA" evidence="1">
    <location>
        <begin position="2"/>
        <end position="151"/>
    </location>
</feature>
<comment type="caution">
    <text evidence="2">The sequence shown here is derived from an EMBL/GenBank/DDBJ whole genome shotgun (WGS) entry which is preliminary data.</text>
</comment>
<evidence type="ECO:0000313" key="3">
    <source>
        <dbReference type="Proteomes" id="UP001367771"/>
    </source>
</evidence>
<dbReference type="InterPro" id="IPR025669">
    <property type="entry name" value="AAA_dom"/>
</dbReference>
<dbReference type="Pfam" id="PF13614">
    <property type="entry name" value="AAA_31"/>
    <property type="match status" value="1"/>
</dbReference>
<dbReference type="CDD" id="cd02042">
    <property type="entry name" value="ParAB_family"/>
    <property type="match status" value="1"/>
</dbReference>
<name>A0ABU8GZ67_9SPHN</name>
<organism evidence="2 3">
    <name type="scientific">Sphingomonas kyungheensis</name>
    <dbReference type="NCBI Taxonomy" id="1069987"/>
    <lineage>
        <taxon>Bacteria</taxon>
        <taxon>Pseudomonadati</taxon>
        <taxon>Pseudomonadota</taxon>
        <taxon>Alphaproteobacteria</taxon>
        <taxon>Sphingomonadales</taxon>
        <taxon>Sphingomonadaceae</taxon>
        <taxon>Sphingomonas</taxon>
    </lineage>
</organism>
<accession>A0ABU8GZ67</accession>
<evidence type="ECO:0000313" key="2">
    <source>
        <dbReference type="EMBL" id="MEI5686148.1"/>
    </source>
</evidence>
<evidence type="ECO:0000259" key="1">
    <source>
        <dbReference type="Pfam" id="PF13614"/>
    </source>
</evidence>
<dbReference type="InterPro" id="IPR027417">
    <property type="entry name" value="P-loop_NTPase"/>
</dbReference>
<dbReference type="EMBL" id="JBBBDM010000001">
    <property type="protein sequence ID" value="MEI5686148.1"/>
    <property type="molecule type" value="Genomic_DNA"/>
</dbReference>
<gene>
    <name evidence="2" type="ORF">V8201_03545</name>
</gene>
<protein>
    <submittedName>
        <fullName evidence="2">ParA family protein</fullName>
    </submittedName>
</protein>
<dbReference type="InterPro" id="IPR050678">
    <property type="entry name" value="DNA_Partitioning_ATPase"/>
</dbReference>
<dbReference type="Proteomes" id="UP001367771">
    <property type="component" value="Unassembled WGS sequence"/>
</dbReference>
<proteinExistence type="predicted"/>
<dbReference type="PANTHER" id="PTHR13696:SF52">
    <property type="entry name" value="PARA FAMILY PROTEIN CT_582"/>
    <property type="match status" value="1"/>
</dbReference>
<dbReference type="RefSeq" id="WP_037532847.1">
    <property type="nucleotide sequence ID" value="NZ_JBBBDM010000001.1"/>
</dbReference>